<feature type="domain" description="4Fe-4S ferredoxin-type" evidence="4">
    <location>
        <begin position="5"/>
        <end position="34"/>
    </location>
</feature>
<reference evidence="5" key="1">
    <citation type="submission" date="2019-11" db="EMBL/GenBank/DDBJ databases">
        <authorList>
            <person name="Feng L."/>
        </authorList>
    </citation>
    <scope>NUCLEOTIDE SEQUENCE</scope>
    <source>
        <strain evidence="5">BgluceraseaLFYP119</strain>
    </source>
</reference>
<dbReference type="Pfam" id="PF12837">
    <property type="entry name" value="Fer4_6"/>
    <property type="match status" value="1"/>
</dbReference>
<dbReference type="RefSeq" id="WP_156354834.1">
    <property type="nucleotide sequence ID" value="NZ_CACRST010000024.1"/>
</dbReference>
<sequence length="68" mass="7200">MGRIKRLARVGKECVACGCCEAVCPKSAIIVRFGIKAQVDSEKCIGCGKCEKICPAAVITITEREAAL</sequence>
<dbReference type="InterPro" id="IPR017896">
    <property type="entry name" value="4Fe4S_Fe-S-bd"/>
</dbReference>
<accession>A0A6N2UZ53</accession>
<evidence type="ECO:0000259" key="4">
    <source>
        <dbReference type="PROSITE" id="PS51379"/>
    </source>
</evidence>
<protein>
    <submittedName>
        <fullName evidence="5">Ferredoxin</fullName>
    </submittedName>
</protein>
<dbReference type="Gene3D" id="3.30.70.20">
    <property type="match status" value="1"/>
</dbReference>
<dbReference type="EMBL" id="CACRST010000024">
    <property type="protein sequence ID" value="VYT23449.1"/>
    <property type="molecule type" value="Genomic_DNA"/>
</dbReference>
<dbReference type="Pfam" id="PF12800">
    <property type="entry name" value="Fer4_4"/>
    <property type="match status" value="1"/>
</dbReference>
<dbReference type="InterPro" id="IPR017900">
    <property type="entry name" value="4Fe4S_Fe_S_CS"/>
</dbReference>
<dbReference type="GO" id="GO:0051536">
    <property type="term" value="F:iron-sulfur cluster binding"/>
    <property type="evidence" value="ECO:0007669"/>
    <property type="project" value="UniProtKB-KW"/>
</dbReference>
<gene>
    <name evidence="5" type="ORF">BGLFYP119_02367</name>
</gene>
<organism evidence="5">
    <name type="scientific">Blautia glucerasea</name>
    <dbReference type="NCBI Taxonomy" id="536633"/>
    <lineage>
        <taxon>Bacteria</taxon>
        <taxon>Bacillati</taxon>
        <taxon>Bacillota</taxon>
        <taxon>Clostridia</taxon>
        <taxon>Lachnospirales</taxon>
        <taxon>Lachnospiraceae</taxon>
        <taxon>Blautia</taxon>
    </lineage>
</organism>
<keyword evidence="1" id="KW-0479">Metal-binding</keyword>
<dbReference type="GO" id="GO:0046872">
    <property type="term" value="F:metal ion binding"/>
    <property type="evidence" value="ECO:0007669"/>
    <property type="project" value="UniProtKB-KW"/>
</dbReference>
<evidence type="ECO:0000313" key="5">
    <source>
        <dbReference type="EMBL" id="VYT23449.1"/>
    </source>
</evidence>
<proteinExistence type="predicted"/>
<evidence type="ECO:0000256" key="3">
    <source>
        <dbReference type="ARBA" id="ARBA00023014"/>
    </source>
</evidence>
<dbReference type="SUPFAM" id="SSF54862">
    <property type="entry name" value="4Fe-4S ferredoxins"/>
    <property type="match status" value="1"/>
</dbReference>
<evidence type="ECO:0000256" key="1">
    <source>
        <dbReference type="ARBA" id="ARBA00022723"/>
    </source>
</evidence>
<evidence type="ECO:0000256" key="2">
    <source>
        <dbReference type="ARBA" id="ARBA00023004"/>
    </source>
</evidence>
<feature type="domain" description="4Fe-4S ferredoxin-type" evidence="4">
    <location>
        <begin position="35"/>
        <end position="64"/>
    </location>
</feature>
<keyword evidence="3" id="KW-0411">Iron-sulfur</keyword>
<dbReference type="PROSITE" id="PS51379">
    <property type="entry name" value="4FE4S_FER_2"/>
    <property type="match status" value="2"/>
</dbReference>
<name>A0A6N2UZ53_9FIRM</name>
<dbReference type="AlphaFoldDB" id="A0A6N2UZ53"/>
<dbReference type="PROSITE" id="PS00198">
    <property type="entry name" value="4FE4S_FER_1"/>
    <property type="match status" value="1"/>
</dbReference>
<keyword evidence="2" id="KW-0408">Iron</keyword>